<dbReference type="RefSeq" id="WP_034772531.1">
    <property type="nucleotide sequence ID" value="NZ_CCRF01000083.1"/>
</dbReference>
<dbReference type="PANTHER" id="PTHR46594:SF4">
    <property type="entry name" value="P-TYPE CATION-TRANSPORTING ATPASE"/>
    <property type="match status" value="1"/>
</dbReference>
<dbReference type="STRING" id="35841.B4167_0568"/>
<dbReference type="NCBIfam" id="NF033795">
    <property type="entry name" value="chaper_CopZ_Bs"/>
    <property type="match status" value="1"/>
</dbReference>
<comment type="subcellular location">
    <subcellularLocation>
        <location evidence="1">Cytoplasm</location>
    </subcellularLocation>
</comment>
<reference evidence="8 11" key="1">
    <citation type="submission" date="2014-07" db="EMBL/GenBank/DDBJ databases">
        <authorList>
            <person name="Wibberg Daniel"/>
        </authorList>
    </citation>
    <scope>NUCLEOTIDE SEQUENCE [LARGE SCALE GENOMIC DNA]</scope>
</reference>
<dbReference type="EMBL" id="CCRF01000083">
    <property type="protein sequence ID" value="CEE02740.1"/>
    <property type="molecule type" value="Genomic_DNA"/>
</dbReference>
<evidence type="ECO:0000256" key="3">
    <source>
        <dbReference type="ARBA" id="ARBA00022490"/>
    </source>
</evidence>
<dbReference type="Proteomes" id="UP000040576">
    <property type="component" value="Unassembled WGS sequence"/>
</dbReference>
<dbReference type="Pfam" id="PF00403">
    <property type="entry name" value="HMA"/>
    <property type="match status" value="1"/>
</dbReference>
<dbReference type="PROSITE" id="PS50846">
    <property type="entry name" value="HMA_2"/>
    <property type="match status" value="1"/>
</dbReference>
<dbReference type="GO" id="GO:0005507">
    <property type="term" value="F:copper ion binding"/>
    <property type="evidence" value="ECO:0007669"/>
    <property type="project" value="InterPro"/>
</dbReference>
<dbReference type="PROSITE" id="PS01047">
    <property type="entry name" value="HMA_1"/>
    <property type="match status" value="1"/>
</dbReference>
<proteinExistence type="predicted"/>
<dbReference type="KEGG" id="bthv:CQJ30_16080"/>
<evidence type="ECO:0000256" key="4">
    <source>
        <dbReference type="ARBA" id="ARBA00022723"/>
    </source>
</evidence>
<keyword evidence="6" id="KW-0143">Chaperone</keyword>
<dbReference type="SUPFAM" id="SSF55008">
    <property type="entry name" value="HMA, heavy metal-associated domain"/>
    <property type="match status" value="1"/>
</dbReference>
<reference evidence="9 10" key="2">
    <citation type="submission" date="2015-01" db="EMBL/GenBank/DDBJ databases">
        <title>Draft Genome Sequences of Four Bacillus thermoamylovorans Strains, Isolated From Food Products.</title>
        <authorList>
            <person name="Krawcyk A.O."/>
            <person name="Berendsen E.M."/>
            <person name="Eijlander R.T."/>
            <person name="de Jong A."/>
            <person name="Wells-Bennik M."/>
            <person name="Kuipers O.P."/>
        </authorList>
    </citation>
    <scope>NUCLEOTIDE SEQUENCE [LARGE SCALE GENOMIC DNA]</scope>
    <source>
        <strain evidence="9 10">B4167</strain>
    </source>
</reference>
<dbReference type="GO" id="GO:0005737">
    <property type="term" value="C:cytoplasm"/>
    <property type="evidence" value="ECO:0007669"/>
    <property type="project" value="UniProtKB-SubCell"/>
</dbReference>
<protein>
    <recommendedName>
        <fullName evidence="2">Copper chaperone CopZ</fullName>
    </recommendedName>
</protein>
<organism evidence="8 11">
    <name type="scientific">Caldibacillus thermoamylovorans</name>
    <dbReference type="NCBI Taxonomy" id="35841"/>
    <lineage>
        <taxon>Bacteria</taxon>
        <taxon>Bacillati</taxon>
        <taxon>Bacillota</taxon>
        <taxon>Bacilli</taxon>
        <taxon>Bacillales</taxon>
        <taxon>Bacillaceae</taxon>
        <taxon>Caldibacillus</taxon>
    </lineage>
</organism>
<dbReference type="Gene3D" id="3.30.70.100">
    <property type="match status" value="1"/>
</dbReference>
<dbReference type="InterPro" id="IPR049740">
    <property type="entry name" value="CopZ"/>
</dbReference>
<keyword evidence="4" id="KW-0479">Metal-binding</keyword>
<dbReference type="InterPro" id="IPR017969">
    <property type="entry name" value="Heavy-metal-associated_CS"/>
</dbReference>
<dbReference type="PANTHER" id="PTHR46594">
    <property type="entry name" value="P-TYPE CATION-TRANSPORTING ATPASE"/>
    <property type="match status" value="1"/>
</dbReference>
<dbReference type="GeneID" id="92962338"/>
<evidence type="ECO:0000256" key="2">
    <source>
        <dbReference type="ARBA" id="ARBA00015313"/>
    </source>
</evidence>
<evidence type="ECO:0000313" key="8">
    <source>
        <dbReference type="EMBL" id="CEE02740.1"/>
    </source>
</evidence>
<sequence length="68" mass="7300">MEHVTLTVHGMSCGHCVKAVEGSVGALNGVDRVVVNLEEGKVDVDYNPEVVTLDTIKETIDDQGYDVV</sequence>
<dbReference type="AlphaFoldDB" id="A0A090J4C9"/>
<accession>A0A090J4C9</accession>
<dbReference type="InterPro" id="IPR006122">
    <property type="entry name" value="HMA_Cu_ion-bd"/>
</dbReference>
<evidence type="ECO:0000313" key="10">
    <source>
        <dbReference type="Proteomes" id="UP000032076"/>
    </source>
</evidence>
<gene>
    <name evidence="9" type="ORF">B4167_0568</name>
    <name evidence="8" type="ORF">BT1A1_2951</name>
</gene>
<keyword evidence="5" id="KW-0186">Copper</keyword>
<dbReference type="EMBL" id="JXLU01000100">
    <property type="protein sequence ID" value="KIO72211.1"/>
    <property type="molecule type" value="Genomic_DNA"/>
</dbReference>
<dbReference type="CDD" id="cd00371">
    <property type="entry name" value="HMA"/>
    <property type="match status" value="1"/>
</dbReference>
<feature type="domain" description="HMA" evidence="7">
    <location>
        <begin position="2"/>
        <end position="68"/>
    </location>
</feature>
<evidence type="ECO:0000313" key="9">
    <source>
        <dbReference type="EMBL" id="KIO72211.1"/>
    </source>
</evidence>
<evidence type="ECO:0000256" key="1">
    <source>
        <dbReference type="ARBA" id="ARBA00004496"/>
    </source>
</evidence>
<evidence type="ECO:0000256" key="5">
    <source>
        <dbReference type="ARBA" id="ARBA00023008"/>
    </source>
</evidence>
<dbReference type="InterPro" id="IPR006121">
    <property type="entry name" value="HMA_dom"/>
</dbReference>
<dbReference type="InterPro" id="IPR036163">
    <property type="entry name" value="HMA_dom_sf"/>
</dbReference>
<keyword evidence="3" id="KW-0963">Cytoplasm</keyword>
<dbReference type="OrthoDB" id="9813965at2"/>
<evidence type="ECO:0000259" key="7">
    <source>
        <dbReference type="PROSITE" id="PS50846"/>
    </source>
</evidence>
<dbReference type="FunFam" id="3.30.70.100:FF:000001">
    <property type="entry name" value="ATPase copper transporting beta"/>
    <property type="match status" value="1"/>
</dbReference>
<dbReference type="NCBIfam" id="TIGR00003">
    <property type="entry name" value="copper ion binding protein"/>
    <property type="match status" value="1"/>
</dbReference>
<dbReference type="Proteomes" id="UP000032076">
    <property type="component" value="Unassembled WGS sequence"/>
</dbReference>
<dbReference type="PATRIC" id="fig|35841.6.peg.2637"/>
<dbReference type="PRINTS" id="PR00942">
    <property type="entry name" value="CUATPASEI"/>
</dbReference>
<keyword evidence="11" id="KW-1185">Reference proteome</keyword>
<dbReference type="eggNOG" id="COG2608">
    <property type="taxonomic scope" value="Bacteria"/>
</dbReference>
<evidence type="ECO:0000256" key="6">
    <source>
        <dbReference type="ARBA" id="ARBA00023186"/>
    </source>
</evidence>
<evidence type="ECO:0000313" key="11">
    <source>
        <dbReference type="Proteomes" id="UP000040576"/>
    </source>
</evidence>
<name>A0A090J4C9_9BACI</name>